<sequence>MTLEGKKALAAAALCGAGAVLLFRPGTLAVFVAGAWLGRRGFGWLKRYWLDREA</sequence>
<protein>
    <submittedName>
        <fullName evidence="1">Uncharacterized protein</fullName>
    </submittedName>
</protein>
<evidence type="ECO:0000313" key="1">
    <source>
        <dbReference type="EMBL" id="HJB81323.1"/>
    </source>
</evidence>
<gene>
    <name evidence="1" type="ORF">H9712_10065</name>
</gene>
<name>A0A9D2MQ98_9FIRM</name>
<dbReference type="EMBL" id="DWXO01000094">
    <property type="protein sequence ID" value="HJB81323.1"/>
    <property type="molecule type" value="Genomic_DNA"/>
</dbReference>
<evidence type="ECO:0000313" key="2">
    <source>
        <dbReference type="Proteomes" id="UP000823921"/>
    </source>
</evidence>
<dbReference type="AlphaFoldDB" id="A0A9D2MQ98"/>
<organism evidence="1 2">
    <name type="scientific">Candidatus Flavonifractor intestinigallinarum</name>
    <dbReference type="NCBI Taxonomy" id="2838586"/>
    <lineage>
        <taxon>Bacteria</taxon>
        <taxon>Bacillati</taxon>
        <taxon>Bacillota</taxon>
        <taxon>Clostridia</taxon>
        <taxon>Eubacteriales</taxon>
        <taxon>Oscillospiraceae</taxon>
        <taxon>Flavonifractor</taxon>
    </lineage>
</organism>
<reference evidence="1" key="1">
    <citation type="journal article" date="2021" name="PeerJ">
        <title>Extensive microbial diversity within the chicken gut microbiome revealed by metagenomics and culture.</title>
        <authorList>
            <person name="Gilroy R."/>
            <person name="Ravi A."/>
            <person name="Getino M."/>
            <person name="Pursley I."/>
            <person name="Horton D.L."/>
            <person name="Alikhan N.F."/>
            <person name="Baker D."/>
            <person name="Gharbi K."/>
            <person name="Hall N."/>
            <person name="Watson M."/>
            <person name="Adriaenssens E.M."/>
            <person name="Foster-Nyarko E."/>
            <person name="Jarju S."/>
            <person name="Secka A."/>
            <person name="Antonio M."/>
            <person name="Oren A."/>
            <person name="Chaudhuri R.R."/>
            <person name="La Ragione R."/>
            <person name="Hildebrand F."/>
            <person name="Pallen M.J."/>
        </authorList>
    </citation>
    <scope>NUCLEOTIDE SEQUENCE</scope>
    <source>
        <strain evidence="1">CHK192-8294</strain>
    </source>
</reference>
<dbReference type="Proteomes" id="UP000823921">
    <property type="component" value="Unassembled WGS sequence"/>
</dbReference>
<comment type="caution">
    <text evidence="1">The sequence shown here is derived from an EMBL/GenBank/DDBJ whole genome shotgun (WGS) entry which is preliminary data.</text>
</comment>
<accession>A0A9D2MQ98</accession>
<reference evidence="1" key="2">
    <citation type="submission" date="2021-04" db="EMBL/GenBank/DDBJ databases">
        <authorList>
            <person name="Gilroy R."/>
        </authorList>
    </citation>
    <scope>NUCLEOTIDE SEQUENCE</scope>
    <source>
        <strain evidence="1">CHK192-8294</strain>
    </source>
</reference>
<proteinExistence type="predicted"/>